<sequence>MKFVTYINKSKESVGIIIGQKVIYINEIYNSLGKASVSSMTELIESFEGNTVEKIKNAISSNNFNYVSLNSIKLLAPIPNPKRNIFCLGKNYVDHVKEIKKTKISGTGIPEYPIYFTKVASPAIGSGDFIKFSSKVTTQVDYEVELAVVIGKEGTDIKPENVQEYIFGYTIVNDVSARDLQGKHTQWFKGKSLDTFCPMGPCLVHKSEIKFPVELNITCCVNDELRQNSNTRNLIFDIPYIISDLSKGLTLKPGDIISTGTPSGVGLGFDPPKVLKNEDIVECYIENIGKLVNKVIVING</sequence>
<reference evidence="5" key="1">
    <citation type="journal article" date="2016" name="Front. Microbiol.">
        <title>Complete Genome Sequence of Clostridium estertheticum DSM 8809, a Microbe Identified in Spoiled Vacuum Packed Beef.</title>
        <authorList>
            <person name="Yu Z."/>
            <person name="Gunn L."/>
            <person name="Brennan E."/>
            <person name="Reid R."/>
            <person name="Wall P.G."/>
            <person name="Gaora O.P."/>
            <person name="Hurley D."/>
            <person name="Bolton D."/>
            <person name="Fanning S."/>
        </authorList>
    </citation>
    <scope>NUCLEOTIDE SEQUENCE [LARGE SCALE GENOMIC DNA]</scope>
    <source>
        <strain evidence="5">DSM 8809</strain>
    </source>
</reference>
<dbReference type="KEGG" id="ceu:A7L45_10170"/>
<dbReference type="STRING" id="1552.A7L45_10170"/>
<accession>A0A1J0GG99</accession>
<evidence type="ECO:0000256" key="2">
    <source>
        <dbReference type="ARBA" id="ARBA00022723"/>
    </source>
</evidence>
<feature type="domain" description="Fumarylacetoacetase-like C-terminal" evidence="3">
    <location>
        <begin position="85"/>
        <end position="295"/>
    </location>
</feature>
<dbReference type="Pfam" id="PF01557">
    <property type="entry name" value="FAA_hydrolase"/>
    <property type="match status" value="1"/>
</dbReference>
<dbReference type="InterPro" id="IPR051121">
    <property type="entry name" value="FAH"/>
</dbReference>
<dbReference type="GO" id="GO:0016853">
    <property type="term" value="F:isomerase activity"/>
    <property type="evidence" value="ECO:0007669"/>
    <property type="project" value="UniProtKB-ARBA"/>
</dbReference>
<dbReference type="InterPro" id="IPR036663">
    <property type="entry name" value="Fumarylacetoacetase_C_sf"/>
</dbReference>
<protein>
    <submittedName>
        <fullName evidence="4">Hydrolase</fullName>
    </submittedName>
</protein>
<dbReference type="GO" id="GO:0046872">
    <property type="term" value="F:metal ion binding"/>
    <property type="evidence" value="ECO:0007669"/>
    <property type="project" value="UniProtKB-KW"/>
</dbReference>
<evidence type="ECO:0000313" key="5">
    <source>
        <dbReference type="Proteomes" id="UP000182569"/>
    </source>
</evidence>
<organism evidence="4 5">
    <name type="scientific">Clostridium estertheticum subsp. estertheticum</name>
    <dbReference type="NCBI Taxonomy" id="1552"/>
    <lineage>
        <taxon>Bacteria</taxon>
        <taxon>Bacillati</taxon>
        <taxon>Bacillota</taxon>
        <taxon>Clostridia</taxon>
        <taxon>Eubacteriales</taxon>
        <taxon>Clostridiaceae</taxon>
        <taxon>Clostridium</taxon>
    </lineage>
</organism>
<dbReference type="GO" id="GO:0019752">
    <property type="term" value="P:carboxylic acid metabolic process"/>
    <property type="evidence" value="ECO:0007669"/>
    <property type="project" value="UniProtKB-ARBA"/>
</dbReference>
<dbReference type="EMBL" id="CP015756">
    <property type="protein sequence ID" value="APC40404.1"/>
    <property type="molecule type" value="Genomic_DNA"/>
</dbReference>
<dbReference type="InterPro" id="IPR011234">
    <property type="entry name" value="Fumarylacetoacetase-like_C"/>
</dbReference>
<dbReference type="OrthoDB" id="9805307at2"/>
<dbReference type="PANTHER" id="PTHR42796:SF4">
    <property type="entry name" value="FUMARYLACETOACETATE HYDROLASE DOMAIN-CONTAINING PROTEIN 2A"/>
    <property type="match status" value="1"/>
</dbReference>
<dbReference type="FunFam" id="3.90.850.10:FF:000002">
    <property type="entry name" value="2-hydroxyhepta-2,4-diene-1,7-dioate isomerase"/>
    <property type="match status" value="1"/>
</dbReference>
<dbReference type="Proteomes" id="UP000182569">
    <property type="component" value="Chromosome"/>
</dbReference>
<dbReference type="GO" id="GO:0016787">
    <property type="term" value="F:hydrolase activity"/>
    <property type="evidence" value="ECO:0007669"/>
    <property type="project" value="UniProtKB-KW"/>
</dbReference>
<dbReference type="Gene3D" id="3.90.850.10">
    <property type="entry name" value="Fumarylacetoacetase-like, C-terminal domain"/>
    <property type="match status" value="1"/>
</dbReference>
<gene>
    <name evidence="4" type="ORF">A7L45_10170</name>
</gene>
<name>A0A1J0GG99_9CLOT</name>
<keyword evidence="2" id="KW-0479">Metal-binding</keyword>
<keyword evidence="5" id="KW-1185">Reference proteome</keyword>
<keyword evidence="4" id="KW-0378">Hydrolase</keyword>
<proteinExistence type="inferred from homology"/>
<comment type="similarity">
    <text evidence="1">Belongs to the FAH family.</text>
</comment>
<dbReference type="PANTHER" id="PTHR42796">
    <property type="entry name" value="FUMARYLACETOACETATE HYDROLASE DOMAIN-CONTAINING PROTEIN 2A-RELATED"/>
    <property type="match status" value="1"/>
</dbReference>
<dbReference type="AlphaFoldDB" id="A0A1J0GG99"/>
<evidence type="ECO:0000259" key="3">
    <source>
        <dbReference type="Pfam" id="PF01557"/>
    </source>
</evidence>
<evidence type="ECO:0000256" key="1">
    <source>
        <dbReference type="ARBA" id="ARBA00010211"/>
    </source>
</evidence>
<dbReference type="SUPFAM" id="SSF56529">
    <property type="entry name" value="FAH"/>
    <property type="match status" value="1"/>
</dbReference>
<evidence type="ECO:0000313" key="4">
    <source>
        <dbReference type="EMBL" id="APC40404.1"/>
    </source>
</evidence>
<dbReference type="RefSeq" id="WP_071612694.1">
    <property type="nucleotide sequence ID" value="NZ_CP015756.1"/>
</dbReference>